<proteinExistence type="predicted"/>
<dbReference type="Proteomes" id="UP000241559">
    <property type="component" value="Segment"/>
</dbReference>
<evidence type="ECO:0000259" key="1">
    <source>
        <dbReference type="PROSITE" id="PS50181"/>
    </source>
</evidence>
<dbReference type="InterPro" id="IPR036047">
    <property type="entry name" value="F-box-like_dom_sf"/>
</dbReference>
<dbReference type="PROSITE" id="PS50181">
    <property type="entry name" value="FBOX"/>
    <property type="match status" value="1"/>
</dbReference>
<name>A0A165X8Z1_MIMIV</name>
<feature type="domain" description="F-box" evidence="1">
    <location>
        <begin position="1"/>
        <end position="45"/>
    </location>
</feature>
<dbReference type="SUPFAM" id="SSF81383">
    <property type="entry name" value="F-box domain"/>
    <property type="match status" value="1"/>
</dbReference>
<protein>
    <submittedName>
        <fullName evidence="2">Putative F-box protein</fullName>
    </submittedName>
</protein>
<dbReference type="SMART" id="SM00256">
    <property type="entry name" value="FBOX"/>
    <property type="match status" value="1"/>
</dbReference>
<accession>A0A165X8Z1</accession>
<dbReference type="SMR" id="A0A165X8Z1"/>
<dbReference type="Pfam" id="PF12937">
    <property type="entry name" value="F-box-like"/>
    <property type="match status" value="1"/>
</dbReference>
<dbReference type="PANTHER" id="PTHR47744:SF1">
    <property type="entry name" value="OS05G0526300 PROTEIN"/>
    <property type="match status" value="1"/>
</dbReference>
<evidence type="ECO:0000313" key="3">
    <source>
        <dbReference type="Proteomes" id="UP000241559"/>
    </source>
</evidence>
<sequence length="269" mass="32148">MFDLLSEEMVYHIFCFLDLSSFIKCSRVCRKWRRISDDEKLWNLYGEFFGTNKPIDQYIGWRKMIKHVTDSSDNYLYKELTGSIKTYGIVVTNSSVKQSLISKSSIPIQYSYHRTTKFTLKYYRPNKTINQIDNDYRMFYIVDIPEYYTNKQKKCMIQKYTSVSRDYDWINIFVFICSNTDVPYVTSITNEISARIRVITIDEINDAFDWIGKMIWRQDLMYHSCFCPREIPLTQQELYAMTNFNFPKTKLLKTKYSSTNDCLSLCMVQ</sequence>
<dbReference type="EMBL" id="KU761889">
    <property type="protein sequence ID" value="AMZ02575.1"/>
    <property type="molecule type" value="Genomic_DNA"/>
</dbReference>
<dbReference type="InterPro" id="IPR001810">
    <property type="entry name" value="F-box_dom"/>
</dbReference>
<dbReference type="Gene3D" id="1.20.1280.50">
    <property type="match status" value="1"/>
</dbReference>
<organism evidence="2 3">
    <name type="scientific">Mimivirus Bombay</name>
    <dbReference type="NCBI Taxonomy" id="1835008"/>
    <lineage>
        <taxon>Viruses</taxon>
        <taxon>Varidnaviria</taxon>
        <taxon>Bamfordvirae</taxon>
        <taxon>Nucleocytoviricota</taxon>
        <taxon>Megaviricetes</taxon>
        <taxon>Imitervirales</taxon>
        <taxon>Mimiviridae</taxon>
        <taxon>Megamimivirinae</taxon>
        <taxon>Mimivirus</taxon>
        <taxon>Mimivirus bradfordmassiliense</taxon>
    </lineage>
</organism>
<reference evidence="2" key="1">
    <citation type="journal article" date="2016" name="Genom Data">
        <title>Isolation and complete genome sequencing of Mimivirus bombay, a Giant Virus in sewage of Mumbai, India.</title>
        <authorList>
            <person name="Chatterjee A."/>
            <person name="Ali F."/>
            <person name="Bange D."/>
            <person name="Kondabagil K."/>
        </authorList>
    </citation>
    <scope>NUCLEOTIDE SEQUENCE [LARGE SCALE GENOMIC DNA]</scope>
    <source>
        <strain evidence="2">1</strain>
    </source>
</reference>
<dbReference type="PANTHER" id="PTHR47744">
    <property type="entry name" value="OS05G0526300 PROTEIN"/>
    <property type="match status" value="1"/>
</dbReference>
<evidence type="ECO:0000313" key="2">
    <source>
        <dbReference type="EMBL" id="AMZ02575.1"/>
    </source>
</evidence>